<evidence type="ECO:0000259" key="4">
    <source>
        <dbReference type="Pfam" id="PF01408"/>
    </source>
</evidence>
<evidence type="ECO:0000259" key="5">
    <source>
        <dbReference type="Pfam" id="PF22725"/>
    </source>
</evidence>
<keyword evidence="7" id="KW-1185">Reference proteome</keyword>
<dbReference type="InterPro" id="IPR055170">
    <property type="entry name" value="GFO_IDH_MocA-like_dom"/>
</dbReference>
<evidence type="ECO:0000256" key="3">
    <source>
        <dbReference type="ARBA" id="ARBA00023027"/>
    </source>
</evidence>
<dbReference type="Pfam" id="PF22725">
    <property type="entry name" value="GFO_IDH_MocA_C3"/>
    <property type="match status" value="1"/>
</dbReference>
<keyword evidence="3" id="KW-0520">NAD</keyword>
<dbReference type="SUPFAM" id="SSF55347">
    <property type="entry name" value="Glyceraldehyde-3-phosphate dehydrogenase-like, C-terminal domain"/>
    <property type="match status" value="1"/>
</dbReference>
<reference evidence="6 7" key="1">
    <citation type="submission" date="2019-10" db="EMBL/GenBank/DDBJ databases">
        <authorList>
            <person name="Nie G."/>
            <person name="Ming H."/>
            <person name="Yi B."/>
        </authorList>
    </citation>
    <scope>NUCLEOTIDE SEQUENCE [LARGE SCALE GENOMIC DNA]</scope>
    <source>
        <strain evidence="6 7">CFH 90414</strain>
    </source>
</reference>
<dbReference type="AlphaFoldDB" id="A0A6I2F818"/>
<proteinExistence type="inferred from homology"/>
<dbReference type="RefSeq" id="WP_153684919.1">
    <property type="nucleotide sequence ID" value="NZ_WJIF01000006.1"/>
</dbReference>
<dbReference type="GO" id="GO:0016491">
    <property type="term" value="F:oxidoreductase activity"/>
    <property type="evidence" value="ECO:0007669"/>
    <property type="project" value="UniProtKB-KW"/>
</dbReference>
<dbReference type="InterPro" id="IPR050984">
    <property type="entry name" value="Gfo/Idh/MocA_domain"/>
</dbReference>
<organism evidence="6 7">
    <name type="scientific">Agromyces agglutinans</name>
    <dbReference type="NCBI Taxonomy" id="2662258"/>
    <lineage>
        <taxon>Bacteria</taxon>
        <taxon>Bacillati</taxon>
        <taxon>Actinomycetota</taxon>
        <taxon>Actinomycetes</taxon>
        <taxon>Micrococcales</taxon>
        <taxon>Microbacteriaceae</taxon>
        <taxon>Agromyces</taxon>
    </lineage>
</organism>
<sequence>MTEPTDRLRWGILATGGIAHAFTNDLKLNGFDVRAVGSRRQEAADAFAAEFGIPTAYGSYEQLVADPEVDVVYVSTPHPFHAENAALAIEAGKHVLVEKPFALNAVQARRVADLAAAEGVLVLEAMWTRYLPHMARIREIIAEGTLGDVRTLIVDHSQKLSDDPSHRLNALELGGGALLDLGIYPVSFAWDLFGAPLSIQSTATFKPTGADGQIATTFGYGGDRIAFGVSVSDAKGPNRATILGTEARIEIDAVWYAPTTFRVIGHDGAVLEEYRSELTGRGMHFQAEAVERLVAEGNLGGDLLPIEETVAIMGTLDAIREEIGLRYPGE</sequence>
<keyword evidence="2" id="KW-0560">Oxidoreductase</keyword>
<accession>A0A6I2F818</accession>
<comment type="similarity">
    <text evidence="1">Belongs to the Gfo/Idh/MocA family.</text>
</comment>
<dbReference type="Proteomes" id="UP000431080">
    <property type="component" value="Unassembled WGS sequence"/>
</dbReference>
<dbReference type="PANTHER" id="PTHR22604">
    <property type="entry name" value="OXIDOREDUCTASES"/>
    <property type="match status" value="1"/>
</dbReference>
<dbReference type="InterPro" id="IPR000683">
    <property type="entry name" value="Gfo/Idh/MocA-like_OxRdtase_N"/>
</dbReference>
<dbReference type="InterPro" id="IPR036291">
    <property type="entry name" value="NAD(P)-bd_dom_sf"/>
</dbReference>
<evidence type="ECO:0000256" key="1">
    <source>
        <dbReference type="ARBA" id="ARBA00010928"/>
    </source>
</evidence>
<dbReference type="Pfam" id="PF01408">
    <property type="entry name" value="GFO_IDH_MocA"/>
    <property type="match status" value="1"/>
</dbReference>
<evidence type="ECO:0000313" key="7">
    <source>
        <dbReference type="Proteomes" id="UP000431080"/>
    </source>
</evidence>
<evidence type="ECO:0000256" key="2">
    <source>
        <dbReference type="ARBA" id="ARBA00023002"/>
    </source>
</evidence>
<evidence type="ECO:0000313" key="6">
    <source>
        <dbReference type="EMBL" id="MRG60461.1"/>
    </source>
</evidence>
<dbReference type="Gene3D" id="3.40.50.720">
    <property type="entry name" value="NAD(P)-binding Rossmann-like Domain"/>
    <property type="match status" value="1"/>
</dbReference>
<protein>
    <submittedName>
        <fullName evidence="6">Gfo/Idh/MocA family oxidoreductase</fullName>
    </submittedName>
</protein>
<dbReference type="SUPFAM" id="SSF51735">
    <property type="entry name" value="NAD(P)-binding Rossmann-fold domains"/>
    <property type="match status" value="1"/>
</dbReference>
<dbReference type="Gene3D" id="3.30.360.10">
    <property type="entry name" value="Dihydrodipicolinate Reductase, domain 2"/>
    <property type="match status" value="1"/>
</dbReference>
<name>A0A6I2F818_9MICO</name>
<feature type="domain" description="GFO/IDH/MocA-like oxidoreductase" evidence="5">
    <location>
        <begin position="135"/>
        <end position="250"/>
    </location>
</feature>
<gene>
    <name evidence="6" type="ORF">GE115_11380</name>
</gene>
<comment type="caution">
    <text evidence="6">The sequence shown here is derived from an EMBL/GenBank/DDBJ whole genome shotgun (WGS) entry which is preliminary data.</text>
</comment>
<feature type="domain" description="Gfo/Idh/MocA-like oxidoreductase N-terminal" evidence="4">
    <location>
        <begin position="9"/>
        <end position="123"/>
    </location>
</feature>
<dbReference type="GO" id="GO:0000166">
    <property type="term" value="F:nucleotide binding"/>
    <property type="evidence" value="ECO:0007669"/>
    <property type="project" value="InterPro"/>
</dbReference>
<dbReference type="EMBL" id="WJIF01000006">
    <property type="protein sequence ID" value="MRG60461.1"/>
    <property type="molecule type" value="Genomic_DNA"/>
</dbReference>
<dbReference type="PANTHER" id="PTHR22604:SF105">
    <property type="entry name" value="TRANS-1,2-DIHYDROBENZENE-1,2-DIOL DEHYDROGENASE"/>
    <property type="match status" value="1"/>
</dbReference>